<reference evidence="3" key="1">
    <citation type="submission" date="2015-06" db="EMBL/GenBank/DDBJ databases">
        <authorList>
            <person name="Hoefler B.C."/>
            <person name="Straight P.D."/>
        </authorList>
    </citation>
    <scope>NUCLEOTIDE SEQUENCE</scope>
</reference>
<evidence type="ECO:0000259" key="2">
    <source>
        <dbReference type="Pfam" id="PF18755"/>
    </source>
</evidence>
<gene>
    <name evidence="3" type="primary">CG4751_5</name>
    <name evidence="3" type="ORF">c4_g1_i5</name>
</gene>
<organism evidence="3">
    <name type="scientific">Bactrocera latifrons</name>
    <name type="common">Malaysian fruit fly</name>
    <name type="synonym">Chaetodacus latifrons</name>
    <dbReference type="NCBI Taxonomy" id="174628"/>
    <lineage>
        <taxon>Eukaryota</taxon>
        <taxon>Metazoa</taxon>
        <taxon>Ecdysozoa</taxon>
        <taxon>Arthropoda</taxon>
        <taxon>Hexapoda</taxon>
        <taxon>Insecta</taxon>
        <taxon>Pterygota</taxon>
        <taxon>Neoptera</taxon>
        <taxon>Endopterygota</taxon>
        <taxon>Diptera</taxon>
        <taxon>Brachycera</taxon>
        <taxon>Muscomorpha</taxon>
        <taxon>Tephritoidea</taxon>
        <taxon>Tephritidae</taxon>
        <taxon>Bactrocera</taxon>
        <taxon>Bactrocera</taxon>
    </lineage>
</organism>
<evidence type="ECO:0000256" key="1">
    <source>
        <dbReference type="SAM" id="MobiDB-lite"/>
    </source>
</evidence>
<sequence>MDITNSDGQKGKYIELVIIDAEINQNNEASRSLVDDKDVDSEDDNDYEAKENYDGLNGTNRTVTLQTLMSANVLQPGKAVMTIDYLGQKFFGDLMPDGKIKSQETETLFLTPSAWAVHCKRFINPEKKSGCGWASVKYKGRKLDVYKNSWLRKCALQKDVNFDDSESEADKKSDCLLPNIKRNICSYNTIMNRNLPQ</sequence>
<feature type="region of interest" description="Disordered" evidence="1">
    <location>
        <begin position="30"/>
        <end position="53"/>
    </location>
</feature>
<proteinExistence type="predicted"/>
<evidence type="ECO:0000313" key="3">
    <source>
        <dbReference type="EMBL" id="JAI40767.1"/>
    </source>
</evidence>
<protein>
    <submittedName>
        <fullName evidence="3">MPN domain-containing protein CG4751</fullName>
    </submittedName>
</protein>
<feature type="domain" description="RAMA" evidence="2">
    <location>
        <begin position="55"/>
        <end position="154"/>
    </location>
</feature>
<dbReference type="Pfam" id="PF18755">
    <property type="entry name" value="RAMA"/>
    <property type="match status" value="1"/>
</dbReference>
<accession>A0A0K8VPG8</accession>
<dbReference type="AlphaFoldDB" id="A0A0K8VPG8"/>
<name>A0A0K8VPG8_BACLA</name>
<dbReference type="OrthoDB" id="167806at2759"/>
<dbReference type="EMBL" id="GDHF01011547">
    <property type="protein sequence ID" value="JAI40767.1"/>
    <property type="molecule type" value="Transcribed_RNA"/>
</dbReference>
<dbReference type="InterPro" id="IPR040843">
    <property type="entry name" value="RAMA"/>
</dbReference>
<feature type="compositionally biased region" description="Acidic residues" evidence="1">
    <location>
        <begin position="37"/>
        <end position="46"/>
    </location>
</feature>